<feature type="compositionally biased region" description="Polar residues" evidence="7">
    <location>
        <begin position="494"/>
        <end position="506"/>
    </location>
</feature>
<dbReference type="SUPFAM" id="SSF55785">
    <property type="entry name" value="PYP-like sensor domain (PAS domain)"/>
    <property type="match status" value="2"/>
</dbReference>
<dbReference type="GO" id="GO:0005634">
    <property type="term" value="C:nucleus"/>
    <property type="evidence" value="ECO:0007669"/>
    <property type="project" value="UniProtKB-SubCell"/>
</dbReference>
<evidence type="ECO:0000256" key="5">
    <source>
        <dbReference type="ARBA" id="ARBA00023163"/>
    </source>
</evidence>
<dbReference type="GO" id="GO:0005737">
    <property type="term" value="C:cytoplasm"/>
    <property type="evidence" value="ECO:0007669"/>
    <property type="project" value="InterPro"/>
</dbReference>
<dbReference type="GO" id="GO:0005667">
    <property type="term" value="C:transcription regulator complex"/>
    <property type="evidence" value="ECO:0007669"/>
    <property type="project" value="InterPro"/>
</dbReference>
<dbReference type="SMART" id="SM00091">
    <property type="entry name" value="PAS"/>
    <property type="match status" value="2"/>
</dbReference>
<dbReference type="InterPro" id="IPR001067">
    <property type="entry name" value="Nuc_translocat"/>
</dbReference>
<dbReference type="InterPro" id="IPR035965">
    <property type="entry name" value="PAS-like_dom_sf"/>
</dbReference>
<dbReference type="SMART" id="SM00353">
    <property type="entry name" value="HLH"/>
    <property type="match status" value="1"/>
</dbReference>
<feature type="compositionally biased region" description="Low complexity" evidence="7">
    <location>
        <begin position="530"/>
        <end position="559"/>
    </location>
</feature>
<proteinExistence type="predicted"/>
<feature type="compositionally biased region" description="Basic and acidic residues" evidence="7">
    <location>
        <begin position="17"/>
        <end position="26"/>
    </location>
</feature>
<feature type="domain" description="PAS" evidence="8">
    <location>
        <begin position="128"/>
        <end position="208"/>
    </location>
</feature>
<reference evidence="10 11" key="1">
    <citation type="journal article" date="2018" name="Nat. Ecol. Evol.">
        <title>Genomic signatures of mitonuclear coevolution across populations of Tigriopus californicus.</title>
        <authorList>
            <person name="Barreto F.S."/>
            <person name="Watson E.T."/>
            <person name="Lima T.G."/>
            <person name="Willett C.S."/>
            <person name="Edmands S."/>
            <person name="Li W."/>
            <person name="Burton R.S."/>
        </authorList>
    </citation>
    <scope>NUCLEOTIDE SEQUENCE [LARGE SCALE GENOMIC DNA]</scope>
    <source>
        <strain evidence="10 11">San Diego</strain>
    </source>
</reference>
<feature type="region of interest" description="Disordered" evidence="7">
    <location>
        <begin position="529"/>
        <end position="576"/>
    </location>
</feature>
<feature type="region of interest" description="Disordered" evidence="7">
    <location>
        <begin position="639"/>
        <end position="662"/>
    </location>
</feature>
<evidence type="ECO:0000313" key="11">
    <source>
        <dbReference type="Proteomes" id="UP000318571"/>
    </source>
</evidence>
<dbReference type="CDD" id="cd00130">
    <property type="entry name" value="PAS"/>
    <property type="match status" value="2"/>
</dbReference>
<dbReference type="InterPro" id="IPR036638">
    <property type="entry name" value="HLH_DNA-bd_sf"/>
</dbReference>
<dbReference type="InterPro" id="IPR000014">
    <property type="entry name" value="PAS"/>
</dbReference>
<evidence type="ECO:0000259" key="9">
    <source>
        <dbReference type="PROSITE" id="PS50888"/>
    </source>
</evidence>
<protein>
    <recommendedName>
        <fullName evidence="12">Aryl hydrocarbon receptor nuclear translocator-like protein 1</fullName>
    </recommendedName>
</protein>
<dbReference type="Proteomes" id="UP000318571">
    <property type="component" value="Chromosome 7"/>
</dbReference>
<feature type="compositionally biased region" description="Basic and acidic residues" evidence="7">
    <location>
        <begin position="50"/>
        <end position="64"/>
    </location>
</feature>
<dbReference type="PRINTS" id="PR00785">
    <property type="entry name" value="NCTRNSLOCATR"/>
</dbReference>
<evidence type="ECO:0000256" key="2">
    <source>
        <dbReference type="ARBA" id="ARBA00022737"/>
    </source>
</evidence>
<evidence type="ECO:0000259" key="8">
    <source>
        <dbReference type="PROSITE" id="PS50112"/>
    </source>
</evidence>
<dbReference type="OrthoDB" id="71302at2759"/>
<gene>
    <name evidence="10" type="ORF">TCAL_00984</name>
</gene>
<evidence type="ECO:0000256" key="4">
    <source>
        <dbReference type="ARBA" id="ARBA00023125"/>
    </source>
</evidence>
<feature type="region of interest" description="Disordered" evidence="7">
    <location>
        <begin position="462"/>
        <end position="506"/>
    </location>
</feature>
<dbReference type="STRING" id="6832.A0A553P505"/>
<comment type="caution">
    <text evidence="10">The sequence shown here is derived from an EMBL/GenBank/DDBJ whole genome shotgun (WGS) entry which is preliminary data.</text>
</comment>
<dbReference type="InterPro" id="IPR011598">
    <property type="entry name" value="bHLH_dom"/>
</dbReference>
<evidence type="ECO:0000256" key="1">
    <source>
        <dbReference type="ARBA" id="ARBA00004123"/>
    </source>
</evidence>
<dbReference type="NCBIfam" id="TIGR00229">
    <property type="entry name" value="sensory_box"/>
    <property type="match status" value="2"/>
</dbReference>
<feature type="domain" description="BHLH" evidence="9">
    <location>
        <begin position="57"/>
        <end position="110"/>
    </location>
</feature>
<dbReference type="SUPFAM" id="SSF47459">
    <property type="entry name" value="HLH, helix-loop-helix DNA-binding domain"/>
    <property type="match status" value="1"/>
</dbReference>
<dbReference type="GO" id="GO:0003677">
    <property type="term" value="F:DNA binding"/>
    <property type="evidence" value="ECO:0007669"/>
    <property type="project" value="UniProtKB-KW"/>
</dbReference>
<dbReference type="InterPro" id="IPR013767">
    <property type="entry name" value="PAS_fold"/>
</dbReference>
<comment type="subcellular location">
    <subcellularLocation>
        <location evidence="1">Nucleus</location>
    </subcellularLocation>
</comment>
<dbReference type="Gene3D" id="4.10.280.10">
    <property type="entry name" value="Helix-loop-helix DNA-binding domain"/>
    <property type="match status" value="1"/>
</dbReference>
<evidence type="ECO:0008006" key="12">
    <source>
        <dbReference type="Google" id="ProtNLM"/>
    </source>
</evidence>
<keyword evidence="2" id="KW-0677">Repeat</keyword>
<accession>A0A553P505</accession>
<feature type="compositionally biased region" description="Polar residues" evidence="7">
    <location>
        <begin position="640"/>
        <end position="649"/>
    </location>
</feature>
<keyword evidence="11" id="KW-1185">Reference proteome</keyword>
<keyword evidence="5" id="KW-0804">Transcription</keyword>
<dbReference type="EMBL" id="VCGU01000008">
    <property type="protein sequence ID" value="TRY72758.1"/>
    <property type="molecule type" value="Genomic_DNA"/>
</dbReference>
<feature type="region of interest" description="Disordered" evidence="7">
    <location>
        <begin position="1"/>
        <end position="64"/>
    </location>
</feature>
<name>A0A553P505_TIGCA</name>
<dbReference type="Pfam" id="PF00010">
    <property type="entry name" value="HLH"/>
    <property type="match status" value="1"/>
</dbReference>
<evidence type="ECO:0000313" key="10">
    <source>
        <dbReference type="EMBL" id="TRY72758.1"/>
    </source>
</evidence>
<evidence type="ECO:0000256" key="6">
    <source>
        <dbReference type="ARBA" id="ARBA00023242"/>
    </source>
</evidence>
<sequence length="693" mass="76224">MVCERPASAQVVRLHSRQSESRKDMDEMSNYSEDGTVASGPARKPLRLSPSEEQKKYVRQNHSEIEKRRRDKMNTYITELSCMIPTCVAMSRKMDKLTVLRLAVQHLKSLRGSLTSFTEGLYKPPMLTEQELKQLILQSADGFLFVVDSARGRMLYVSESVNQVLNYSQGDLFGQSLFDILHPKDIAKVKEQMSSSDITPRERLIDSKTMLPVKGAAAAASASQVPPTLGRLCPGARRSFYCRMKAKCNSIKEELPPETSPNATPSSSRRYKKSHPGDKKYVVIQCTGYLKSWALTKMGTGVTEELNDPESQDSNPCMSCLVAVGRLKPSLDEAIKDSVDMGFRHVPGVEFTARLTVDGFISYVDQRVTTVLGYLPQELVGTSIYGYVQPTDLSVIEQCHRKALTFKEEVKTTRFRFRSKDGEFFCLEASWRQFRNPWNKEIEYIVSKYFFCVANDEDSGQESSQMISNMTDPSVHQNSYGSSGGDINFFSDPGRSQSRSSHVSTDFQKAITSHADAAKIGRQIAEELQSRNCNSDSSSNSPISRLVQNSSPNDFNNPSSIPPPVGGPYSAETSNQANPSLMQEALEAVKEEQLMASNPPSVMSMGLSSGMNRGMSPGPPMGGVRNQSCDSAGEEVCTPTMLNSGTDSSSEMDRGPKEGGNDEAAMAVIMSLLEADAGLGGPVDFSGLPWPLP</sequence>
<keyword evidence="4" id="KW-0238">DNA-binding</keyword>
<feature type="compositionally biased region" description="Polar residues" evidence="7">
    <location>
        <begin position="462"/>
        <end position="481"/>
    </location>
</feature>
<organism evidence="10 11">
    <name type="scientific">Tigriopus californicus</name>
    <name type="common">Marine copepod</name>
    <dbReference type="NCBI Taxonomy" id="6832"/>
    <lineage>
        <taxon>Eukaryota</taxon>
        <taxon>Metazoa</taxon>
        <taxon>Ecdysozoa</taxon>
        <taxon>Arthropoda</taxon>
        <taxon>Crustacea</taxon>
        <taxon>Multicrustacea</taxon>
        <taxon>Hexanauplia</taxon>
        <taxon>Copepoda</taxon>
        <taxon>Harpacticoida</taxon>
        <taxon>Harpacticidae</taxon>
        <taxon>Tigriopus</taxon>
    </lineage>
</organism>
<dbReference type="AlphaFoldDB" id="A0A553P505"/>
<dbReference type="GO" id="GO:0003700">
    <property type="term" value="F:DNA-binding transcription factor activity"/>
    <property type="evidence" value="ECO:0007669"/>
    <property type="project" value="InterPro"/>
</dbReference>
<dbReference type="InterPro" id="IPR050933">
    <property type="entry name" value="Circadian_TF"/>
</dbReference>
<dbReference type="PROSITE" id="PS50888">
    <property type="entry name" value="BHLH"/>
    <property type="match status" value="1"/>
</dbReference>
<feature type="compositionally biased region" description="Basic and acidic residues" evidence="7">
    <location>
        <begin position="651"/>
        <end position="660"/>
    </location>
</feature>
<dbReference type="Gene3D" id="3.30.450.20">
    <property type="entry name" value="PAS domain"/>
    <property type="match status" value="2"/>
</dbReference>
<dbReference type="OMA" id="PPTMVPD"/>
<keyword evidence="6" id="KW-0539">Nucleus</keyword>
<keyword evidence="3" id="KW-0805">Transcription regulation</keyword>
<dbReference type="GO" id="GO:0046983">
    <property type="term" value="F:protein dimerization activity"/>
    <property type="evidence" value="ECO:0007669"/>
    <property type="project" value="InterPro"/>
</dbReference>
<feature type="region of interest" description="Disordered" evidence="7">
    <location>
        <begin position="253"/>
        <end position="276"/>
    </location>
</feature>
<feature type="domain" description="PAS" evidence="8">
    <location>
        <begin position="358"/>
        <end position="407"/>
    </location>
</feature>
<evidence type="ECO:0000256" key="7">
    <source>
        <dbReference type="SAM" id="MobiDB-lite"/>
    </source>
</evidence>
<dbReference type="PANTHER" id="PTHR23042">
    <property type="entry name" value="CIRCADIAN PROTEIN CLOCK/ARNT/BMAL/PAS"/>
    <property type="match status" value="1"/>
</dbReference>
<evidence type="ECO:0000256" key="3">
    <source>
        <dbReference type="ARBA" id="ARBA00023015"/>
    </source>
</evidence>
<dbReference type="PROSITE" id="PS50112">
    <property type="entry name" value="PAS"/>
    <property type="match status" value="2"/>
</dbReference>
<dbReference type="Pfam" id="PF00989">
    <property type="entry name" value="PAS"/>
    <property type="match status" value="1"/>
</dbReference>
<dbReference type="GO" id="GO:0045944">
    <property type="term" value="P:positive regulation of transcription by RNA polymerase II"/>
    <property type="evidence" value="ECO:0007669"/>
    <property type="project" value="UniProtKB-ARBA"/>
</dbReference>
<dbReference type="Pfam" id="PF14598">
    <property type="entry name" value="PAS_11"/>
    <property type="match status" value="1"/>
</dbReference>